<dbReference type="PANTHER" id="PTHR33191">
    <property type="entry name" value="RIPENING-RELATED PROTEIN 2-RELATED"/>
    <property type="match status" value="1"/>
</dbReference>
<dbReference type="InterPro" id="IPR036908">
    <property type="entry name" value="RlpA-like_sf"/>
</dbReference>
<dbReference type="EMBL" id="OIVN01001353">
    <property type="protein sequence ID" value="SPC93017.1"/>
    <property type="molecule type" value="Genomic_DNA"/>
</dbReference>
<dbReference type="GO" id="GO:0005576">
    <property type="term" value="C:extracellular region"/>
    <property type="evidence" value="ECO:0007669"/>
    <property type="project" value="UniProtKB-SubCell"/>
</dbReference>
<organism evidence="5">
    <name type="scientific">Fagus sylvatica</name>
    <name type="common">Beechnut</name>
    <dbReference type="NCBI Taxonomy" id="28930"/>
    <lineage>
        <taxon>Eukaryota</taxon>
        <taxon>Viridiplantae</taxon>
        <taxon>Streptophyta</taxon>
        <taxon>Embryophyta</taxon>
        <taxon>Tracheophyta</taxon>
        <taxon>Spermatophyta</taxon>
        <taxon>Magnoliopsida</taxon>
        <taxon>eudicotyledons</taxon>
        <taxon>Gunneridae</taxon>
        <taxon>Pentapetalae</taxon>
        <taxon>rosids</taxon>
        <taxon>fabids</taxon>
        <taxon>Fagales</taxon>
        <taxon>Fagaceae</taxon>
        <taxon>Fagus</taxon>
    </lineage>
</organism>
<evidence type="ECO:0000256" key="4">
    <source>
        <dbReference type="ARBA" id="ARBA00022729"/>
    </source>
</evidence>
<gene>
    <name evidence="5" type="ORF">FSB_LOCUS20899</name>
</gene>
<protein>
    <recommendedName>
        <fullName evidence="6">Ripening-related protein 2</fullName>
    </recommendedName>
</protein>
<dbReference type="InterPro" id="IPR039271">
    <property type="entry name" value="Kiwellin-like"/>
</dbReference>
<keyword evidence="3" id="KW-0964">Secreted</keyword>
<name>A0A2N9FQL7_FAGSY</name>
<evidence type="ECO:0000256" key="1">
    <source>
        <dbReference type="ARBA" id="ARBA00004613"/>
    </source>
</evidence>
<comment type="subcellular location">
    <subcellularLocation>
        <location evidence="1">Secreted</location>
    </subcellularLocation>
</comment>
<evidence type="ECO:0000256" key="3">
    <source>
        <dbReference type="ARBA" id="ARBA00022525"/>
    </source>
</evidence>
<keyword evidence="4" id="KW-0732">Signal</keyword>
<dbReference type="CDD" id="cd22270">
    <property type="entry name" value="DPBB_kiwellin-like"/>
    <property type="match status" value="1"/>
</dbReference>
<dbReference type="PANTHER" id="PTHR33191:SF77">
    <property type="entry name" value="RIPENING-RELATED PROTEIN 1"/>
    <property type="match status" value="1"/>
</dbReference>
<accession>A0A2N9FQL7</accession>
<proteinExistence type="inferred from homology"/>
<dbReference type="SUPFAM" id="SSF50685">
    <property type="entry name" value="Barwin-like endoglucanases"/>
    <property type="match status" value="1"/>
</dbReference>
<evidence type="ECO:0008006" key="6">
    <source>
        <dbReference type="Google" id="ProtNLM"/>
    </source>
</evidence>
<dbReference type="Pfam" id="PF24300">
    <property type="entry name" value="KWL1"/>
    <property type="match status" value="1"/>
</dbReference>
<reference evidence="5" key="1">
    <citation type="submission" date="2018-02" db="EMBL/GenBank/DDBJ databases">
        <authorList>
            <person name="Cohen D.B."/>
            <person name="Kent A.D."/>
        </authorList>
    </citation>
    <scope>NUCLEOTIDE SEQUENCE</scope>
</reference>
<evidence type="ECO:0000256" key="2">
    <source>
        <dbReference type="ARBA" id="ARBA00005592"/>
    </source>
</evidence>
<comment type="similarity">
    <text evidence="2">Belongs to the kiwellin family.</text>
</comment>
<dbReference type="Gene3D" id="2.40.40.10">
    <property type="entry name" value="RlpA-like domain"/>
    <property type="match status" value="1"/>
</dbReference>
<dbReference type="AlphaFoldDB" id="A0A2N9FQL7"/>
<evidence type="ECO:0000313" key="5">
    <source>
        <dbReference type="EMBL" id="SPC93017.1"/>
    </source>
</evidence>
<sequence length="322" mass="35455">MVISVYPRDKNGGFDLSAAGLIWAAADSQFLISGVGETGAAVDHFVMESTVTSGKREGPAFFSWFLVSVGADLGGHGRPPGLFNSCLIFSITSCFSWRRRRSFRDGVHRDQWTKGRTSLLFMISCHIWSCGGPFCGSVRRDHWAMRSFSHGGLYCSLFQLMLSQMFFQSGNLWGTTGQCNSENDSECCVEGRSYTTYSCSPRVLGSTKVRLTLNSFKEGGDGGAASKCDNQFHSDDNPVVALSTGWFNNIQRCFRYINIYGNGRSVQAKVVDECDSTVGCDAEHDYQPPCPNNIVDASKAAWRALGVQESDWGNLDIYWSDA</sequence>